<evidence type="ECO:0000313" key="2">
    <source>
        <dbReference type="Proteomes" id="UP000462014"/>
    </source>
</evidence>
<name>A0A7K1T0V1_9SPHI</name>
<evidence type="ECO:0000313" key="1">
    <source>
        <dbReference type="EMBL" id="MVN23202.1"/>
    </source>
</evidence>
<dbReference type="RefSeq" id="WP_157569211.1">
    <property type="nucleotide sequence ID" value="NZ_WPIK01000019.1"/>
</dbReference>
<dbReference type="EMBL" id="WPIK01000019">
    <property type="protein sequence ID" value="MVN23202.1"/>
    <property type="molecule type" value="Genomic_DNA"/>
</dbReference>
<proteinExistence type="predicted"/>
<reference evidence="1 2" key="1">
    <citation type="submission" date="2019-12" db="EMBL/GenBank/DDBJ databases">
        <title>Mucilaginibacter sp. HMF7410 genome sequencing and assembly.</title>
        <authorList>
            <person name="Kang H."/>
            <person name="Cha I."/>
            <person name="Kim H."/>
            <person name="Joh K."/>
        </authorList>
    </citation>
    <scope>NUCLEOTIDE SEQUENCE [LARGE SCALE GENOMIC DNA]</scope>
    <source>
        <strain evidence="1 2">HMF7410</strain>
    </source>
</reference>
<organism evidence="1 2">
    <name type="scientific">Mucilaginibacter arboris</name>
    <dbReference type="NCBI Taxonomy" id="2682090"/>
    <lineage>
        <taxon>Bacteria</taxon>
        <taxon>Pseudomonadati</taxon>
        <taxon>Bacteroidota</taxon>
        <taxon>Sphingobacteriia</taxon>
        <taxon>Sphingobacteriales</taxon>
        <taxon>Sphingobacteriaceae</taxon>
        <taxon>Mucilaginibacter</taxon>
    </lineage>
</organism>
<sequence>MTFTDKHLIETYTDLFKGLSSLNKIELIESLSKLLKNDNDTVESRFYNSFGAFSSQKSAEELIIADIKANTNFKSKEIEF</sequence>
<protein>
    <submittedName>
        <fullName evidence="1">Uncharacterized protein</fullName>
    </submittedName>
</protein>
<dbReference type="Proteomes" id="UP000462014">
    <property type="component" value="Unassembled WGS sequence"/>
</dbReference>
<comment type="caution">
    <text evidence="1">The sequence shown here is derived from an EMBL/GenBank/DDBJ whole genome shotgun (WGS) entry which is preliminary data.</text>
</comment>
<dbReference type="AlphaFoldDB" id="A0A7K1T0V1"/>
<accession>A0A7K1T0V1</accession>
<keyword evidence="2" id="KW-1185">Reference proteome</keyword>
<gene>
    <name evidence="1" type="ORF">GO621_16890</name>
</gene>